<comment type="caution">
    <text evidence="7">The sequence shown here is derived from an EMBL/GenBank/DDBJ whole genome shotgun (WGS) entry which is preliminary data.</text>
</comment>
<evidence type="ECO:0000256" key="1">
    <source>
        <dbReference type="ARBA" id="ARBA00004123"/>
    </source>
</evidence>
<evidence type="ECO:0000313" key="8">
    <source>
        <dbReference type="Proteomes" id="UP000685013"/>
    </source>
</evidence>
<accession>A0AAV6N060</accession>
<gene>
    <name evidence="7" type="primary">MND1</name>
    <name evidence="7" type="ORF">SDJN03_15392</name>
</gene>
<keyword evidence="3" id="KW-0539">Nucleus</keyword>
<feature type="domain" description="Leucine zipper with capping helix" evidence="6">
    <location>
        <begin position="251"/>
        <end position="307"/>
    </location>
</feature>
<evidence type="ECO:0000256" key="2">
    <source>
        <dbReference type="ARBA" id="ARBA00023054"/>
    </source>
</evidence>
<dbReference type="PANTHER" id="PTHR31398:SF0">
    <property type="entry name" value="MEIOTIC NUCLEAR DIVISION PROTEIN 1 HOMOLOG"/>
    <property type="match status" value="1"/>
</dbReference>
<evidence type="ECO:0000313" key="7">
    <source>
        <dbReference type="EMBL" id="KAG6589969.1"/>
    </source>
</evidence>
<dbReference type="Proteomes" id="UP000685013">
    <property type="component" value="Chromosome 10"/>
</dbReference>
<dbReference type="Pfam" id="PF03962">
    <property type="entry name" value="Mnd1"/>
    <property type="match status" value="1"/>
</dbReference>
<dbReference type="AlphaFoldDB" id="A0AAV6N060"/>
<feature type="coiled-coil region" evidence="4">
    <location>
        <begin position="186"/>
        <end position="247"/>
    </location>
</feature>
<proteinExistence type="predicted"/>
<dbReference type="GO" id="GO:0007131">
    <property type="term" value="P:reciprocal meiotic recombination"/>
    <property type="evidence" value="ECO:0007669"/>
    <property type="project" value="TreeGrafter"/>
</dbReference>
<protein>
    <submittedName>
        <fullName evidence="7">Meiotic nuclear division protein 1-like protein</fullName>
    </submittedName>
</protein>
<sequence length="319" mass="35910">MLALEGSHNPLGDMPTALGKTTLHSRDANTHFSLIDVSHFTASGTLFGCDLESQNSEEEIWKDVVGIGWSEGIKTFPPCGTALPFPHFSGAFSHTLKLRGSMSKKRGLSLEEKREKMLQIFYDSQDFFLLKELEKLGPRKGVISQSVKDVVQSLVDDDLVSKEKIGTSVYFWSLPSCAGNQLRNVYRKLESDLQTSKNRLEELTEQSNALKKGREESEEREEALAQLKAIELKHKELKDEMVQYADNDPAAFEAMKNAIEDAHAAANRWTDNIFTLRQWCSNNFPQAKEQLENLYKEVGITDDFDYLELSPAPLSSVVD</sequence>
<dbReference type="InterPro" id="IPR040453">
    <property type="entry name" value="Mnd1_HTH"/>
</dbReference>
<organism evidence="7 8">
    <name type="scientific">Cucurbita argyrosperma subsp. sororia</name>
    <dbReference type="NCBI Taxonomy" id="37648"/>
    <lineage>
        <taxon>Eukaryota</taxon>
        <taxon>Viridiplantae</taxon>
        <taxon>Streptophyta</taxon>
        <taxon>Embryophyta</taxon>
        <taxon>Tracheophyta</taxon>
        <taxon>Spermatophyta</taxon>
        <taxon>Magnoliopsida</taxon>
        <taxon>eudicotyledons</taxon>
        <taxon>Gunneridae</taxon>
        <taxon>Pentapetalae</taxon>
        <taxon>rosids</taxon>
        <taxon>fabids</taxon>
        <taxon>Cucurbitales</taxon>
        <taxon>Cucurbitaceae</taxon>
        <taxon>Cucurbiteae</taxon>
        <taxon>Cucurbita</taxon>
    </lineage>
</organism>
<comment type="subcellular location">
    <subcellularLocation>
        <location evidence="1">Nucleus</location>
    </subcellularLocation>
</comment>
<evidence type="ECO:0000259" key="6">
    <source>
        <dbReference type="Pfam" id="PF18517"/>
    </source>
</evidence>
<evidence type="ECO:0000259" key="5">
    <source>
        <dbReference type="Pfam" id="PF03962"/>
    </source>
</evidence>
<keyword evidence="2 4" id="KW-0175">Coiled coil</keyword>
<keyword evidence="8" id="KW-1185">Reference proteome</keyword>
<dbReference type="Pfam" id="PF18517">
    <property type="entry name" value="LZ3wCH"/>
    <property type="match status" value="1"/>
</dbReference>
<dbReference type="EMBL" id="JAGKQH010000010">
    <property type="protein sequence ID" value="KAG6589969.1"/>
    <property type="molecule type" value="Genomic_DNA"/>
</dbReference>
<evidence type="ECO:0000256" key="4">
    <source>
        <dbReference type="SAM" id="Coils"/>
    </source>
</evidence>
<name>A0AAV6N060_9ROSI</name>
<feature type="non-terminal residue" evidence="7">
    <location>
        <position position="1"/>
    </location>
</feature>
<evidence type="ECO:0000256" key="3">
    <source>
        <dbReference type="ARBA" id="ARBA00023242"/>
    </source>
</evidence>
<reference evidence="7 8" key="1">
    <citation type="journal article" date="2021" name="Hortic Res">
        <title>The domestication of Cucurbita argyrosperma as revealed by the genome of its wild relative.</title>
        <authorList>
            <person name="Barrera-Redondo J."/>
            <person name="Sanchez-de la Vega G."/>
            <person name="Aguirre-Liguori J.A."/>
            <person name="Castellanos-Morales G."/>
            <person name="Gutierrez-Guerrero Y.T."/>
            <person name="Aguirre-Dugua X."/>
            <person name="Aguirre-Planter E."/>
            <person name="Tenaillon M.I."/>
            <person name="Lira-Saade R."/>
            <person name="Eguiarte L.E."/>
        </authorList>
    </citation>
    <scope>NUCLEOTIDE SEQUENCE [LARGE SCALE GENOMIC DNA]</scope>
    <source>
        <strain evidence="7">JBR-2021</strain>
    </source>
</reference>
<dbReference type="GO" id="GO:0005634">
    <property type="term" value="C:nucleus"/>
    <property type="evidence" value="ECO:0007669"/>
    <property type="project" value="UniProtKB-SubCell"/>
</dbReference>
<feature type="domain" description="Mnd1 HTH" evidence="5">
    <location>
        <begin position="117"/>
        <end position="175"/>
    </location>
</feature>
<dbReference type="PANTHER" id="PTHR31398">
    <property type="entry name" value="MEIOTIC NUCLEAR DIVISION PROTEIN 1 HOMOLOG"/>
    <property type="match status" value="1"/>
</dbReference>
<dbReference type="InterPro" id="IPR040661">
    <property type="entry name" value="LZ3wCH"/>
</dbReference>